<dbReference type="KEGG" id="tmc:LMI_0050"/>
<dbReference type="EMBL" id="LN614830">
    <property type="protein sequence ID" value="CEG59422.1"/>
    <property type="molecule type" value="Genomic_DNA"/>
</dbReference>
<feature type="chain" id="PRO_5009750682" description="Protein with a bacterial immunoglobulin-like domain" evidence="1">
    <location>
        <begin position="25"/>
        <end position="876"/>
    </location>
</feature>
<evidence type="ECO:0000256" key="1">
    <source>
        <dbReference type="SAM" id="SignalP"/>
    </source>
</evidence>
<dbReference type="HOGENOM" id="CLU_328151_0_0_6"/>
<organism evidence="2 4">
    <name type="scientific">Legionella micdadei</name>
    <name type="common">Tatlockia micdadei</name>
    <dbReference type="NCBI Taxonomy" id="451"/>
    <lineage>
        <taxon>Bacteria</taxon>
        <taxon>Pseudomonadati</taxon>
        <taxon>Pseudomonadota</taxon>
        <taxon>Gammaproteobacteria</taxon>
        <taxon>Legionellales</taxon>
        <taxon>Legionellaceae</taxon>
        <taxon>Legionella</taxon>
    </lineage>
</organism>
<keyword evidence="5" id="KW-1185">Reference proteome</keyword>
<dbReference type="EMBL" id="FMVN01000002">
    <property type="protein sequence ID" value="SCX89438.1"/>
    <property type="molecule type" value="Genomic_DNA"/>
</dbReference>
<dbReference type="RefSeq" id="WP_045098015.1">
    <property type="nucleotide sequence ID" value="NZ_FMVN01000002.1"/>
</dbReference>
<keyword evidence="1" id="KW-0732">Signal</keyword>
<dbReference type="Proteomes" id="UP000182998">
    <property type="component" value="Unassembled WGS sequence"/>
</dbReference>
<reference evidence="2" key="1">
    <citation type="submission" date="2014-09" db="EMBL/GenBank/DDBJ databases">
        <authorList>
            <person name="GOMEZ-VALERO Laura"/>
        </authorList>
    </citation>
    <scope>NUCLEOTIDE SEQUENCE</scope>
    <source>
        <strain evidence="2">ATCC33218</strain>
    </source>
</reference>
<reference evidence="3 5" key="3">
    <citation type="submission" date="2016-10" db="EMBL/GenBank/DDBJ databases">
        <authorList>
            <person name="Varghese N."/>
            <person name="Submissions S."/>
        </authorList>
    </citation>
    <scope>NUCLEOTIDE SEQUENCE [LARGE SCALE GENOMIC DNA]</scope>
    <source>
        <strain evidence="3 5">ATCC 33218</strain>
    </source>
</reference>
<accession>A0A098GBS2</accession>
<gene>
    <name evidence="2" type="ORF">LMI_0050</name>
    <name evidence="3" type="ORF">SAMN02982997_00293</name>
</gene>
<evidence type="ECO:0000313" key="4">
    <source>
        <dbReference type="Proteomes" id="UP000032414"/>
    </source>
</evidence>
<dbReference type="PATRIC" id="fig|451.8.peg.1022"/>
<name>A0A098GBS2_LEGMI</name>
<reference evidence="4" key="2">
    <citation type="submission" date="2014-09" db="EMBL/GenBank/DDBJ databases">
        <authorList>
            <person name="Gomez-Valero L."/>
        </authorList>
    </citation>
    <scope>NUCLEOTIDE SEQUENCE [LARGE SCALE GENOMIC DNA]</scope>
    <source>
        <strain evidence="4">ATCC33218</strain>
    </source>
</reference>
<dbReference type="AlphaFoldDB" id="A0A098GBS2"/>
<evidence type="ECO:0000313" key="3">
    <source>
        <dbReference type="EMBL" id="SCX89438.1"/>
    </source>
</evidence>
<feature type="signal peptide" evidence="1">
    <location>
        <begin position="1"/>
        <end position="24"/>
    </location>
</feature>
<dbReference type="OrthoDB" id="5573519at2"/>
<protein>
    <recommendedName>
        <fullName evidence="6">Protein with a bacterial immunoglobulin-like domain</fullName>
    </recommendedName>
</protein>
<evidence type="ECO:0000313" key="5">
    <source>
        <dbReference type="Proteomes" id="UP000182998"/>
    </source>
</evidence>
<evidence type="ECO:0008006" key="6">
    <source>
        <dbReference type="Google" id="ProtNLM"/>
    </source>
</evidence>
<dbReference type="STRING" id="451.B6N58_00250"/>
<evidence type="ECO:0000313" key="2">
    <source>
        <dbReference type="EMBL" id="CEG59422.1"/>
    </source>
</evidence>
<sequence>MKKTSLRQWAATVFLLITAFVAQAAEVKFNILPVVRAPYVMPANGFAYAQYMITNNTGVARELTTVPIPGVHHVVTNAPGTCRSPFVLAHGQSCLLILELIAHEMVGGVHSGPVVCKTMGPGDNRPDAFLCSQPYPTDIMQVNLSPALLASLSATPSSLAFGVGNSGTLTITNTSSIGFVQHLDVHFIVNTAISLTSSTCPSHLAPGASCVLKFASGSPATTTLSVMGTNTNQLLIPITASNINLSVSPNPLVLGVGNSGSVTVTNTSTTDFAQNISARVPAGANIQVSSNTCPSSLSPGNSCTITFSASGVQSTITVPIQGTNTNPVNLAVSAKAVRISASPNLTLGINQLGTITVTNLSSTDTVYNVQPTIPSGSGITATTSPACATVGPGGSCTIRVSGSFLQPSGVNILIQGSNTNQTAVKITIIQATLEVIPNPLALEEGGATNSVTVTNLSTVAVTSNILPAVGTTSPQGVEVTANTCNFSPSSPFLPFTSCTITFQAPSSSSDSQFTIQSVTPNATNATVLTVTVNPVVISISPTKLTLDAGSPGSTGVVTITNTSATTAALNLAANPTTLFDSTTCGPSLAPSGTCTMTFHGNTTSATDLVNISGDNTNTVQLTIITQNTNLTLVPTISGNPYITVSPTASTQTIYSVTYNNTSGPAIDISLVLPSGWTRVTEVDNFCTGIFPGQTCTIGLVSDTAYIADNIHALASTGGVSNNLAVGFIQDGGFVFDITGGVVTVADQGDASQTLSWQVTNASTMAISTTNGLANTQAIIQNSGTGNAPAAEDCYAQTSPQQKFLPASGQLAEMYANLAYLGLGNFGGLPYWSSTEVNFTEAYAVNLTNTANPTTNPYPDTKGLALLVRCAYVAGYP</sequence>
<dbReference type="Proteomes" id="UP000032414">
    <property type="component" value="Chromosome I"/>
</dbReference>
<proteinExistence type="predicted"/>